<dbReference type="RefSeq" id="WP_157397041.1">
    <property type="nucleotide sequence ID" value="NZ_WSEL01000003.1"/>
</dbReference>
<gene>
    <name evidence="1" type="ORF">GON04_06025</name>
</gene>
<comment type="caution">
    <text evidence="1">The sequence shown here is derived from an EMBL/GenBank/DDBJ whole genome shotgun (WGS) entry which is preliminary data.</text>
</comment>
<proteinExistence type="predicted"/>
<evidence type="ECO:0000313" key="2">
    <source>
        <dbReference type="Proteomes" id="UP000469385"/>
    </source>
</evidence>
<organism evidence="1 2">
    <name type="scientific">Ramlibacter pinisoli</name>
    <dbReference type="NCBI Taxonomy" id="2682844"/>
    <lineage>
        <taxon>Bacteria</taxon>
        <taxon>Pseudomonadati</taxon>
        <taxon>Pseudomonadota</taxon>
        <taxon>Betaproteobacteria</taxon>
        <taxon>Burkholderiales</taxon>
        <taxon>Comamonadaceae</taxon>
        <taxon>Ramlibacter</taxon>
    </lineage>
</organism>
<dbReference type="EMBL" id="WSEL01000003">
    <property type="protein sequence ID" value="MVQ28991.1"/>
    <property type="molecule type" value="Genomic_DNA"/>
</dbReference>
<dbReference type="Proteomes" id="UP000469385">
    <property type="component" value="Unassembled WGS sequence"/>
</dbReference>
<reference evidence="1 2" key="1">
    <citation type="submission" date="2019-12" db="EMBL/GenBank/DDBJ databases">
        <authorList>
            <person name="Huq M.A."/>
        </authorList>
    </citation>
    <scope>NUCLEOTIDE SEQUENCE [LARGE SCALE GENOMIC DNA]</scope>
    <source>
        <strain evidence="1 2">MAH-25</strain>
    </source>
</reference>
<sequence>MHHVIPSAHLLPADGPARARAIIHLLLGRAGPALVPQPCGQVQAGLLRVGGVTLRVGGAAGRGPGA</sequence>
<protein>
    <submittedName>
        <fullName evidence="1">Uncharacterized protein</fullName>
    </submittedName>
</protein>
<evidence type="ECO:0000313" key="1">
    <source>
        <dbReference type="EMBL" id="MVQ28991.1"/>
    </source>
</evidence>
<name>A0A6N8IQ35_9BURK</name>
<accession>A0A6N8IQ35</accession>
<keyword evidence="2" id="KW-1185">Reference proteome</keyword>
<dbReference type="AlphaFoldDB" id="A0A6N8IQ35"/>